<dbReference type="OMA" id="PPHCPIP"/>
<dbReference type="OrthoDB" id="8015522at2759"/>
<dbReference type="SMART" id="SM00705">
    <property type="entry name" value="THEG"/>
    <property type="match status" value="2"/>
</dbReference>
<accession>A0A3B0JNG4</accession>
<feature type="region of interest" description="Disordered" evidence="1">
    <location>
        <begin position="1"/>
        <end position="31"/>
    </location>
</feature>
<dbReference type="Proteomes" id="UP000268350">
    <property type="component" value="Unassembled WGS sequence"/>
</dbReference>
<evidence type="ECO:0000313" key="3">
    <source>
        <dbReference type="Proteomes" id="UP000268350"/>
    </source>
</evidence>
<sequence length="262" mass="30700">MSQEDFRLPQVPGGKGDGGVSPDDKDQPSWMAWVERNAKPRVRVRPKVERELTPWQKAGPMKKKDWQRFYEWASSKAMPKELPEAPPREIPCEADYLPCGKPKVADEDDLDMLEKMEKLAIPLARRQRKVHQYVYPVNAYNPMIVWGQQPRPDKGRPFDPPHMPCCFPNSDIEDEFWATLRFPVRKQALKGRPTPRIVSLARPKVMPPWPPHCAIPPRTLDPLDVPPPKRKKFTAQGWRMHQIRLLYLSRPVSRREFEYFYM</sequence>
<dbReference type="AlphaFoldDB" id="A0A3B0JNG4"/>
<keyword evidence="3" id="KW-1185">Reference proteome</keyword>
<dbReference type="EMBL" id="OUUW01000008">
    <property type="protein sequence ID" value="SPP83767.1"/>
    <property type="molecule type" value="Genomic_DNA"/>
</dbReference>
<evidence type="ECO:0000256" key="1">
    <source>
        <dbReference type="SAM" id="MobiDB-lite"/>
    </source>
</evidence>
<dbReference type="STRING" id="7266.A0A3B0JNG4"/>
<organism evidence="2 3">
    <name type="scientific">Drosophila guanche</name>
    <name type="common">Fruit fly</name>
    <dbReference type="NCBI Taxonomy" id="7266"/>
    <lineage>
        <taxon>Eukaryota</taxon>
        <taxon>Metazoa</taxon>
        <taxon>Ecdysozoa</taxon>
        <taxon>Arthropoda</taxon>
        <taxon>Hexapoda</taxon>
        <taxon>Insecta</taxon>
        <taxon>Pterygota</taxon>
        <taxon>Neoptera</taxon>
        <taxon>Endopterygota</taxon>
        <taxon>Diptera</taxon>
        <taxon>Brachycera</taxon>
        <taxon>Muscomorpha</taxon>
        <taxon>Ephydroidea</taxon>
        <taxon>Drosophilidae</taxon>
        <taxon>Drosophila</taxon>
        <taxon>Sophophora</taxon>
    </lineage>
</organism>
<reference evidence="3" key="1">
    <citation type="submission" date="2018-01" db="EMBL/GenBank/DDBJ databases">
        <authorList>
            <person name="Alioto T."/>
            <person name="Alioto T."/>
        </authorList>
    </citation>
    <scope>NUCLEOTIDE SEQUENCE [LARGE SCALE GENOMIC DNA]</scope>
</reference>
<gene>
    <name evidence="2" type="ORF">DGUA_6G016237</name>
</gene>
<protein>
    <submittedName>
        <fullName evidence="2">Uncharacterized protein</fullName>
    </submittedName>
</protein>
<dbReference type="InterPro" id="IPR006623">
    <property type="entry name" value="THEG"/>
</dbReference>
<evidence type="ECO:0000313" key="2">
    <source>
        <dbReference type="EMBL" id="SPP83767.1"/>
    </source>
</evidence>
<proteinExistence type="predicted"/>
<name>A0A3B0JNG4_DROGU</name>